<proteinExistence type="predicted"/>
<name>A0A7J6DEB9_9TELE</name>
<keyword evidence="2" id="KW-1185">Reference proteome</keyword>
<organism evidence="1 2">
    <name type="scientific">Onychostoma macrolepis</name>
    <dbReference type="NCBI Taxonomy" id="369639"/>
    <lineage>
        <taxon>Eukaryota</taxon>
        <taxon>Metazoa</taxon>
        <taxon>Chordata</taxon>
        <taxon>Craniata</taxon>
        <taxon>Vertebrata</taxon>
        <taxon>Euteleostomi</taxon>
        <taxon>Actinopterygii</taxon>
        <taxon>Neopterygii</taxon>
        <taxon>Teleostei</taxon>
        <taxon>Ostariophysi</taxon>
        <taxon>Cypriniformes</taxon>
        <taxon>Cyprinidae</taxon>
        <taxon>Acrossocheilinae</taxon>
        <taxon>Onychostoma</taxon>
    </lineage>
</organism>
<dbReference type="AlphaFoldDB" id="A0A7J6DEB9"/>
<protein>
    <submittedName>
        <fullName evidence="1">Uncharacterized protein</fullName>
    </submittedName>
</protein>
<accession>A0A7J6DEB9</accession>
<gene>
    <name evidence="1" type="ORF">G5714_002142</name>
</gene>
<evidence type="ECO:0000313" key="1">
    <source>
        <dbReference type="EMBL" id="KAF4117589.1"/>
    </source>
</evidence>
<dbReference type="EMBL" id="JAAMOB010000002">
    <property type="protein sequence ID" value="KAF4117589.1"/>
    <property type="molecule type" value="Genomic_DNA"/>
</dbReference>
<dbReference type="Proteomes" id="UP000579812">
    <property type="component" value="Unassembled WGS sequence"/>
</dbReference>
<reference evidence="1 2" key="1">
    <citation type="submission" date="2020-04" db="EMBL/GenBank/DDBJ databases">
        <title>Chromosome-level genome assembly of a cyprinid fish Onychostoma macrolepis by integration of Nanopore Sequencing, Bionano and Hi-C technology.</title>
        <authorList>
            <person name="Wang D."/>
        </authorList>
    </citation>
    <scope>NUCLEOTIDE SEQUENCE [LARGE SCALE GENOMIC DNA]</scope>
    <source>
        <strain evidence="1">SWU-2019</strain>
        <tissue evidence="1">Muscle</tissue>
    </source>
</reference>
<sequence>MHSLTLLFRRFRRGIHLPNVHNGGPALEGLQVSPPSEWNICLHSTILHTASLGLCWNRKIGPQFTSFSLHLTLHGFSPLHPCPLSPRLPVSGDLRRAVKSTHVSLAGSSIRAELRVTFTHLLRSDICCADSHPLQFQ</sequence>
<comment type="caution">
    <text evidence="1">The sequence shown here is derived from an EMBL/GenBank/DDBJ whole genome shotgun (WGS) entry which is preliminary data.</text>
</comment>
<evidence type="ECO:0000313" key="2">
    <source>
        <dbReference type="Proteomes" id="UP000579812"/>
    </source>
</evidence>